<evidence type="ECO:0000313" key="2">
    <source>
        <dbReference type="Proteomes" id="UP000030624"/>
    </source>
</evidence>
<dbReference type="InterPro" id="IPR002591">
    <property type="entry name" value="Phosphodiest/P_Trfase"/>
</dbReference>
<evidence type="ECO:0000313" key="1">
    <source>
        <dbReference type="EMBL" id="AIY90174.1"/>
    </source>
</evidence>
<dbReference type="STRING" id="565033.GACE_1130"/>
<dbReference type="InterPro" id="IPR017850">
    <property type="entry name" value="Alkaline_phosphatase_core_sf"/>
</dbReference>
<dbReference type="RefSeq" id="WP_048091856.1">
    <property type="nucleotide sequence ID" value="NZ_CP009552.1"/>
</dbReference>
<gene>
    <name evidence="1" type="ORF">GACE_1130</name>
</gene>
<dbReference type="HOGENOM" id="CLU_024306_0_0_2"/>
<dbReference type="KEGG" id="gac:GACE_1130"/>
<evidence type="ECO:0008006" key="3">
    <source>
        <dbReference type="Google" id="ProtNLM"/>
    </source>
</evidence>
<organism evidence="1 2">
    <name type="scientific">Geoglobus acetivorans</name>
    <dbReference type="NCBI Taxonomy" id="565033"/>
    <lineage>
        <taxon>Archaea</taxon>
        <taxon>Methanobacteriati</taxon>
        <taxon>Methanobacteriota</taxon>
        <taxon>Archaeoglobi</taxon>
        <taxon>Archaeoglobales</taxon>
        <taxon>Archaeoglobaceae</taxon>
        <taxon>Geoglobus</taxon>
    </lineage>
</organism>
<accession>A0A0A7GDS7</accession>
<protein>
    <recommendedName>
        <fullName evidence="3">Type I phosphodiesterase/nucleotide pyrophosphatase</fullName>
    </recommendedName>
</protein>
<dbReference type="PANTHER" id="PTHR10151">
    <property type="entry name" value="ECTONUCLEOTIDE PYROPHOSPHATASE/PHOSPHODIESTERASE"/>
    <property type="match status" value="1"/>
</dbReference>
<dbReference type="Pfam" id="PF01663">
    <property type="entry name" value="Phosphodiest"/>
    <property type="match status" value="1"/>
</dbReference>
<sequence length="544" mass="63455">MVRVIVIGLDGATWDLIKPWADKGELPTFKKLMENGSWGHLESTIPPVTCPAWVSMLTGKNPGKLGIYYFRQPDWDSLTMRFVNIKWDEYNPLWKILNSEGYATTIVNVPTVTPDPTGYLGAYVQCPIMGSENVDQFAYPEYVRHLLKELDYERLVNGNPHTLGWDEYLNEVYTLVNKKIKLASKLFKKGGWELFFFTIFYTDQVMHFFWHYMDKNHPRHIPDDKYKDAILNFFKFIDTSIEEFLYGLREDDILFLVSDHGHGPMHWEINYNVYFNNKGYLKFKNKYRRLFKLNFYKALAKLYRSPMGKLVDKIGILNKLKETKRREIDTSIHAIDFIDWDNTLAYNPAAGTIFINLKGREKYGVVSIDEYHTVRSEIINLLKELKDPRTNVNIVSTIWVKEDVYSGKYFDIMPDILIEPVGETFYGSYGLDSAKPFKLLSDPTPLTYSTHTRRGIFLAYGPGIKKGHKIENAKIYDIAPTILHIFGLPIPNDMDGRVLMEIFEEDSEFAKRRPKYVDPGYREKKQEDENLKKAIRNLKLKGKL</sequence>
<dbReference type="EMBL" id="CP009552">
    <property type="protein sequence ID" value="AIY90174.1"/>
    <property type="molecule type" value="Genomic_DNA"/>
</dbReference>
<name>A0A0A7GDS7_GEOAI</name>
<reference evidence="1 2" key="1">
    <citation type="journal article" date="2015" name="Appl. Environ. Microbiol.">
        <title>The Geoglobus acetivorans genome: Fe(III) reduction, acetate utilization, autotrophic growth, and degradation of aromatic compounds in a hyperthermophilic archaeon.</title>
        <authorList>
            <person name="Mardanov A.V."/>
            <person name="Slododkina G.B."/>
            <person name="Slobodkin A.I."/>
            <person name="Beletsky A.V."/>
            <person name="Gavrilov S.N."/>
            <person name="Kublanov I.V."/>
            <person name="Bonch-Osmolovskaya E.A."/>
            <person name="Skryabin K.G."/>
            <person name="Ravin N.V."/>
        </authorList>
    </citation>
    <scope>NUCLEOTIDE SEQUENCE [LARGE SCALE GENOMIC DNA]</scope>
    <source>
        <strain evidence="1 2">SBH6</strain>
    </source>
</reference>
<dbReference type="SUPFAM" id="SSF53649">
    <property type="entry name" value="Alkaline phosphatase-like"/>
    <property type="match status" value="1"/>
</dbReference>
<dbReference type="Proteomes" id="UP000030624">
    <property type="component" value="Chromosome"/>
</dbReference>
<dbReference type="PANTHER" id="PTHR10151:SF120">
    <property type="entry name" value="BIS(5'-ADENOSYL)-TRIPHOSPHATASE"/>
    <property type="match status" value="1"/>
</dbReference>
<dbReference type="GeneID" id="24797713"/>
<proteinExistence type="predicted"/>
<dbReference type="GO" id="GO:0016787">
    <property type="term" value="F:hydrolase activity"/>
    <property type="evidence" value="ECO:0007669"/>
    <property type="project" value="UniProtKB-ARBA"/>
</dbReference>
<dbReference type="Gene3D" id="3.40.720.10">
    <property type="entry name" value="Alkaline Phosphatase, subunit A"/>
    <property type="match status" value="2"/>
</dbReference>
<dbReference type="eggNOG" id="arCOG01377">
    <property type="taxonomic scope" value="Archaea"/>
</dbReference>
<dbReference type="AlphaFoldDB" id="A0A0A7GDS7"/>